<dbReference type="PROSITE" id="PS50262">
    <property type="entry name" value="G_PROTEIN_RECEP_F1_2"/>
    <property type="match status" value="1"/>
</dbReference>
<evidence type="ECO:0000256" key="12">
    <source>
        <dbReference type="SAM" id="Phobius"/>
    </source>
</evidence>
<dbReference type="SUPFAM" id="SSF81321">
    <property type="entry name" value="Family A G protein-coupled receptor-like"/>
    <property type="match status" value="1"/>
</dbReference>
<feature type="transmembrane region" description="Helical" evidence="12">
    <location>
        <begin position="192"/>
        <end position="220"/>
    </location>
</feature>
<evidence type="ECO:0000259" key="13">
    <source>
        <dbReference type="PROSITE" id="PS50262"/>
    </source>
</evidence>
<organism evidence="14 15">
    <name type="scientific">Chinchilla lanigera</name>
    <name type="common">Long-tailed chinchilla</name>
    <name type="synonym">Chinchilla villidera</name>
    <dbReference type="NCBI Taxonomy" id="34839"/>
    <lineage>
        <taxon>Eukaryota</taxon>
        <taxon>Metazoa</taxon>
        <taxon>Chordata</taxon>
        <taxon>Craniata</taxon>
        <taxon>Vertebrata</taxon>
        <taxon>Euteleostomi</taxon>
        <taxon>Mammalia</taxon>
        <taxon>Eutheria</taxon>
        <taxon>Euarchontoglires</taxon>
        <taxon>Glires</taxon>
        <taxon>Rodentia</taxon>
        <taxon>Hystricomorpha</taxon>
        <taxon>Chinchillidae</taxon>
        <taxon>Chinchilla</taxon>
    </lineage>
</organism>
<dbReference type="InterPro" id="IPR017452">
    <property type="entry name" value="GPCR_Rhodpsn_7TM"/>
</dbReference>
<sequence length="299" mass="33294">MERLSPDLDVYKIHLKNLNDITVFILLGFTDDLDLQIVLFFPTGYWRCAASQPNVLFPECVIILGCLLLYCCPKLLINFLAENKSISRALCVAQMLLFVSFGSAESFLLAAMAYDSYVAIYNPLLYSVTLSPKVCVILMISSYVGGFSHATVHTVATFTLSFCGSNEIRHVFCDIPPLLAISCSDTHTNQLLLFYLVGAIEVVTILIVLITYGFILLAVLKGSSVFSTCGSHLARVSIYHGTILFTYVRPSFSYALEHDMVVPAFCTTVIPMLNPTTYSLRNKDGKQAMQRLFSRYCFV</sequence>
<dbReference type="InterPro" id="IPR000725">
    <property type="entry name" value="Olfact_rcpt"/>
</dbReference>
<keyword evidence="15" id="KW-1185">Reference proteome</keyword>
<dbReference type="Proteomes" id="UP000694398">
    <property type="component" value="Unassembled WGS sequence"/>
</dbReference>
<comment type="function">
    <text evidence="11">Possible taste receptor.</text>
</comment>
<keyword evidence="9" id="KW-0675">Receptor</keyword>
<keyword evidence="7" id="KW-0297">G-protein coupled receptor</keyword>
<proteinExistence type="predicted"/>
<evidence type="ECO:0000313" key="14">
    <source>
        <dbReference type="Ensembl" id="ENSCLAP00000008289.1"/>
    </source>
</evidence>
<dbReference type="GO" id="GO:0004984">
    <property type="term" value="F:olfactory receptor activity"/>
    <property type="evidence" value="ECO:0007669"/>
    <property type="project" value="InterPro"/>
</dbReference>
<dbReference type="GO" id="GO:0004930">
    <property type="term" value="F:G protein-coupled receptor activity"/>
    <property type="evidence" value="ECO:0007669"/>
    <property type="project" value="UniProtKB-KW"/>
</dbReference>
<dbReference type="GO" id="GO:0005886">
    <property type="term" value="C:plasma membrane"/>
    <property type="evidence" value="ECO:0007669"/>
    <property type="project" value="UniProtKB-SubCell"/>
</dbReference>
<comment type="subcellular location">
    <subcellularLocation>
        <location evidence="1">Cell membrane</location>
        <topology evidence="1">Multi-pass membrane protein</topology>
    </subcellularLocation>
</comment>
<protein>
    <recommendedName>
        <fullName evidence="13">G-protein coupled receptors family 1 profile domain-containing protein</fullName>
    </recommendedName>
</protein>
<evidence type="ECO:0000256" key="9">
    <source>
        <dbReference type="ARBA" id="ARBA00023170"/>
    </source>
</evidence>
<name>A0A8C2V034_CHILA</name>
<evidence type="ECO:0000256" key="11">
    <source>
        <dbReference type="ARBA" id="ARBA00053672"/>
    </source>
</evidence>
<feature type="transmembrane region" description="Helical" evidence="12">
    <location>
        <begin position="21"/>
        <end position="43"/>
    </location>
</feature>
<dbReference type="GeneTree" id="ENSGT00940000153301"/>
<evidence type="ECO:0000256" key="3">
    <source>
        <dbReference type="ARBA" id="ARBA00022606"/>
    </source>
</evidence>
<feature type="transmembrane region" description="Helical" evidence="12">
    <location>
        <begin position="260"/>
        <end position="280"/>
    </location>
</feature>
<reference evidence="14" key="1">
    <citation type="submission" date="2025-08" db="UniProtKB">
        <authorList>
            <consortium name="Ensembl"/>
        </authorList>
    </citation>
    <scope>IDENTIFICATION</scope>
</reference>
<evidence type="ECO:0000256" key="1">
    <source>
        <dbReference type="ARBA" id="ARBA00004651"/>
    </source>
</evidence>
<keyword evidence="6 12" id="KW-1133">Transmembrane helix</keyword>
<dbReference type="AlphaFoldDB" id="A0A8C2V034"/>
<feature type="domain" description="G-protein coupled receptors family 1 profile" evidence="13">
    <location>
        <begin position="19"/>
        <end position="299"/>
    </location>
</feature>
<dbReference type="Pfam" id="PF13853">
    <property type="entry name" value="7tm_4"/>
    <property type="match status" value="1"/>
</dbReference>
<evidence type="ECO:0000256" key="6">
    <source>
        <dbReference type="ARBA" id="ARBA00022989"/>
    </source>
</evidence>
<reference evidence="14" key="2">
    <citation type="submission" date="2025-09" db="UniProtKB">
        <authorList>
            <consortium name="Ensembl"/>
        </authorList>
    </citation>
    <scope>IDENTIFICATION</scope>
</reference>
<keyword evidence="3" id="KW-0716">Sensory transduction</keyword>
<dbReference type="Gene3D" id="1.20.1070.10">
    <property type="entry name" value="Rhodopsin 7-helix transmembrane proteins"/>
    <property type="match status" value="1"/>
</dbReference>
<evidence type="ECO:0000256" key="5">
    <source>
        <dbReference type="ARBA" id="ARBA00022725"/>
    </source>
</evidence>
<dbReference type="OMA" id="EMITILM"/>
<dbReference type="PANTHER" id="PTHR48018">
    <property type="entry name" value="OLFACTORY RECEPTOR"/>
    <property type="match status" value="1"/>
</dbReference>
<evidence type="ECO:0000256" key="10">
    <source>
        <dbReference type="ARBA" id="ARBA00023224"/>
    </source>
</evidence>
<keyword evidence="4 12" id="KW-0812">Transmembrane</keyword>
<evidence type="ECO:0000256" key="8">
    <source>
        <dbReference type="ARBA" id="ARBA00023136"/>
    </source>
</evidence>
<dbReference type="Ensembl" id="ENSCLAT00000008416.1">
    <property type="protein sequence ID" value="ENSCLAP00000008289.1"/>
    <property type="gene ID" value="ENSCLAG00000005810.1"/>
</dbReference>
<dbReference type="PRINTS" id="PR00245">
    <property type="entry name" value="OLFACTORYR"/>
</dbReference>
<keyword evidence="5" id="KW-0552">Olfaction</keyword>
<evidence type="ECO:0000256" key="2">
    <source>
        <dbReference type="ARBA" id="ARBA00022475"/>
    </source>
</evidence>
<keyword evidence="2" id="KW-1003">Cell membrane</keyword>
<evidence type="ECO:0000256" key="7">
    <source>
        <dbReference type="ARBA" id="ARBA00023040"/>
    </source>
</evidence>
<evidence type="ECO:0000313" key="15">
    <source>
        <dbReference type="Proteomes" id="UP000694398"/>
    </source>
</evidence>
<dbReference type="FunFam" id="1.20.1070.10:FF:000015">
    <property type="entry name" value="Olfactory receptor"/>
    <property type="match status" value="1"/>
</dbReference>
<feature type="transmembrane region" description="Helical" evidence="12">
    <location>
        <begin position="55"/>
        <end position="77"/>
    </location>
</feature>
<evidence type="ECO:0000256" key="4">
    <source>
        <dbReference type="ARBA" id="ARBA00022692"/>
    </source>
</evidence>
<feature type="transmembrane region" description="Helical" evidence="12">
    <location>
        <begin position="89"/>
        <end position="114"/>
    </location>
</feature>
<keyword evidence="10" id="KW-0807">Transducer</keyword>
<keyword evidence="8 12" id="KW-0472">Membrane</keyword>
<accession>A0A8C2V034</accession>